<dbReference type="InterPro" id="IPR032675">
    <property type="entry name" value="LRR_dom_sf"/>
</dbReference>
<dbReference type="EMBL" id="KZ302026">
    <property type="protein sequence ID" value="PFH49534.1"/>
    <property type="molecule type" value="Genomic_DNA"/>
</dbReference>
<proteinExistence type="predicted"/>
<dbReference type="OrthoDB" id="3178870at2759"/>
<evidence type="ECO:0000313" key="2">
    <source>
        <dbReference type="EMBL" id="PFH49534.1"/>
    </source>
</evidence>
<evidence type="ECO:0000313" key="3">
    <source>
        <dbReference type="Proteomes" id="UP000242287"/>
    </source>
</evidence>
<dbReference type="Proteomes" id="UP000242287">
    <property type="component" value="Unassembled WGS sequence"/>
</dbReference>
<protein>
    <recommendedName>
        <fullName evidence="1">F-box domain-containing protein</fullName>
    </recommendedName>
</protein>
<dbReference type="Gene3D" id="3.80.10.10">
    <property type="entry name" value="Ribonuclease Inhibitor"/>
    <property type="match status" value="1"/>
</dbReference>
<evidence type="ECO:0000259" key="1">
    <source>
        <dbReference type="PROSITE" id="PS50181"/>
    </source>
</evidence>
<name>A0A2A9NJN0_9AGAR</name>
<dbReference type="CDD" id="cd09917">
    <property type="entry name" value="F-box_SF"/>
    <property type="match status" value="1"/>
</dbReference>
<dbReference type="PROSITE" id="PS50181">
    <property type="entry name" value="FBOX"/>
    <property type="match status" value="1"/>
</dbReference>
<sequence length="385" mass="43411">MPSNAMALWSLPGQIDLHVHNSEDMLQGSTPTSTRSKLPTELLNLVFRNLDRTDLVTALRANNALYAVAIQILYQDIRLLTPRKYVQCFQVLIRNPSLPPLVRCLWVSWETMNPTHNLYQLLHAVLKQLTALKSLYLDFPRYHSPTWLLHDCSFSLNKFTTSFDCLPPLAKFLDTQPEITELTLRGLQDDDGMGIHPLLSHLSGVNNESSTRSFQLSCGSLPMLTLFNAVHAGPSIIRTVAKGRPLRLVSVPLFPRFATETLNALALISGTLLRLSVISFDPEAPNFLFSQLVQRFPRLEALHVVLLMTECNPRVLESTATYLTEMRWLQYITFMATMSDSEDINEGAVARLWHQACPTLKTIILPRGKVWFNGGTHSGWSCLDD</sequence>
<organism evidence="2 3">
    <name type="scientific">Amanita thiersii Skay4041</name>
    <dbReference type="NCBI Taxonomy" id="703135"/>
    <lineage>
        <taxon>Eukaryota</taxon>
        <taxon>Fungi</taxon>
        <taxon>Dikarya</taxon>
        <taxon>Basidiomycota</taxon>
        <taxon>Agaricomycotina</taxon>
        <taxon>Agaricomycetes</taxon>
        <taxon>Agaricomycetidae</taxon>
        <taxon>Agaricales</taxon>
        <taxon>Pluteineae</taxon>
        <taxon>Amanitaceae</taxon>
        <taxon>Amanita</taxon>
    </lineage>
</organism>
<reference evidence="2 3" key="1">
    <citation type="submission" date="2014-02" db="EMBL/GenBank/DDBJ databases">
        <title>Transposable element dynamics among asymbiotic and ectomycorrhizal Amanita fungi.</title>
        <authorList>
            <consortium name="DOE Joint Genome Institute"/>
            <person name="Hess J."/>
            <person name="Skrede I."/>
            <person name="Wolfe B."/>
            <person name="LaButti K."/>
            <person name="Ohm R.A."/>
            <person name="Grigoriev I.V."/>
            <person name="Pringle A."/>
        </authorList>
    </citation>
    <scope>NUCLEOTIDE SEQUENCE [LARGE SCALE GENOMIC DNA]</scope>
    <source>
        <strain evidence="2 3">SKay4041</strain>
    </source>
</reference>
<dbReference type="AlphaFoldDB" id="A0A2A9NJN0"/>
<gene>
    <name evidence="2" type="ORF">AMATHDRAFT_62997</name>
</gene>
<accession>A0A2A9NJN0</accession>
<feature type="domain" description="F-box" evidence="1">
    <location>
        <begin position="32"/>
        <end position="77"/>
    </location>
</feature>
<keyword evidence="3" id="KW-1185">Reference proteome</keyword>
<dbReference type="InterPro" id="IPR001810">
    <property type="entry name" value="F-box_dom"/>
</dbReference>